<gene>
    <name evidence="16" type="ORF">KQX54_018244</name>
</gene>
<sequence>MELGSIDLVIIIVGIIVGFYYWSTATHNHWKRLNVPGPKPLPLVGNFGSFYFGQKAFADIHQQFYKEWKREPFYGIYNARLPTLMVTDPELIRHILIKDFNVFNGRGININESDPLAHHLFNIEGHEWKVLRSKLTPAFTTGKLKHMIDLMIECADHYEKFLKDQIGSGKVLESRELAAKFTTDVIGSCAFGINMNAIGQEDSQFRIIGRKIFEPTIWNMVKRLMSILTPGLFRFLGLQTLSNEHTNFFINSIKETIKFRLKEKIVRHDLVDMLIDIKRHQNEIDFELTEALLASQAFVFFAAGFETSSTTISFALYELATVPETQEKLRTEIIETLAKHNGQISYEVINEMKYLNMVLQETLRKNPPVILLQRKSIQPYEVPGSDVTLPTGTRVFIPVYSIHHDEQYFPNPELFDPERFDEDDKKHSMTNLPFGDGPKNCIGARFAAYQSKLGLICILKHFKVLPSQSTKVPYEIDKAAIVLSVSGGINLKFEPLNTK</sequence>
<dbReference type="GO" id="GO:0005506">
    <property type="term" value="F:iron ion binding"/>
    <property type="evidence" value="ECO:0007669"/>
    <property type="project" value="InterPro"/>
</dbReference>
<dbReference type="AlphaFoldDB" id="A0AAV7I0J9"/>
<evidence type="ECO:0000256" key="7">
    <source>
        <dbReference type="ARBA" id="ARBA00022824"/>
    </source>
</evidence>
<keyword evidence="11 14" id="KW-0503">Monooxygenase</keyword>
<keyword evidence="12 15" id="KW-0472">Membrane</keyword>
<reference evidence="16 17" key="1">
    <citation type="journal article" date="2021" name="J. Hered.">
        <title>A chromosome-level genome assembly of the parasitoid wasp, Cotesia glomerata (Hymenoptera: Braconidae).</title>
        <authorList>
            <person name="Pinto B.J."/>
            <person name="Weis J.J."/>
            <person name="Gamble T."/>
            <person name="Ode P.J."/>
            <person name="Paul R."/>
            <person name="Zaspel J.M."/>
        </authorList>
    </citation>
    <scope>NUCLEOTIDE SEQUENCE [LARGE SCALE GENOMIC DNA]</scope>
    <source>
        <strain evidence="16">CgM1</strain>
    </source>
</reference>
<dbReference type="InterPro" id="IPR002401">
    <property type="entry name" value="Cyt_P450_E_grp-I"/>
</dbReference>
<evidence type="ECO:0000256" key="13">
    <source>
        <dbReference type="PIRSR" id="PIRSR602401-1"/>
    </source>
</evidence>
<dbReference type="EMBL" id="JAHXZJ010002609">
    <property type="protein sequence ID" value="KAH0540553.1"/>
    <property type="molecule type" value="Genomic_DNA"/>
</dbReference>
<evidence type="ECO:0000256" key="1">
    <source>
        <dbReference type="ARBA" id="ARBA00001971"/>
    </source>
</evidence>
<dbReference type="GO" id="GO:0016705">
    <property type="term" value="F:oxidoreductase activity, acting on paired donors, with incorporation or reduction of molecular oxygen"/>
    <property type="evidence" value="ECO:0007669"/>
    <property type="project" value="InterPro"/>
</dbReference>
<keyword evidence="15" id="KW-1133">Transmembrane helix</keyword>
<keyword evidence="6 13" id="KW-0479">Metal-binding</keyword>
<keyword evidence="7" id="KW-0256">Endoplasmic reticulum</keyword>
<evidence type="ECO:0000256" key="4">
    <source>
        <dbReference type="ARBA" id="ARBA00010617"/>
    </source>
</evidence>
<evidence type="ECO:0000313" key="16">
    <source>
        <dbReference type="EMBL" id="KAH0540553.1"/>
    </source>
</evidence>
<dbReference type="CDD" id="cd11056">
    <property type="entry name" value="CYP6-like"/>
    <property type="match status" value="1"/>
</dbReference>
<dbReference type="FunFam" id="1.10.630.10:FF:000042">
    <property type="entry name" value="Cytochrome P450"/>
    <property type="match status" value="1"/>
</dbReference>
<keyword evidence="17" id="KW-1185">Reference proteome</keyword>
<dbReference type="Gene3D" id="1.10.630.10">
    <property type="entry name" value="Cytochrome P450"/>
    <property type="match status" value="1"/>
</dbReference>
<dbReference type="Proteomes" id="UP000826195">
    <property type="component" value="Unassembled WGS sequence"/>
</dbReference>
<keyword evidence="5 13" id="KW-0349">Heme</keyword>
<evidence type="ECO:0000256" key="15">
    <source>
        <dbReference type="SAM" id="Phobius"/>
    </source>
</evidence>
<comment type="cofactor">
    <cofactor evidence="1 13">
        <name>heme</name>
        <dbReference type="ChEBI" id="CHEBI:30413"/>
    </cofactor>
</comment>
<dbReference type="GO" id="GO:0020037">
    <property type="term" value="F:heme binding"/>
    <property type="evidence" value="ECO:0007669"/>
    <property type="project" value="InterPro"/>
</dbReference>
<dbReference type="PANTHER" id="PTHR24292">
    <property type="entry name" value="CYTOCHROME P450"/>
    <property type="match status" value="1"/>
</dbReference>
<dbReference type="GO" id="GO:0004497">
    <property type="term" value="F:monooxygenase activity"/>
    <property type="evidence" value="ECO:0007669"/>
    <property type="project" value="UniProtKB-KW"/>
</dbReference>
<dbReference type="GO" id="GO:0005789">
    <property type="term" value="C:endoplasmic reticulum membrane"/>
    <property type="evidence" value="ECO:0007669"/>
    <property type="project" value="UniProtKB-SubCell"/>
</dbReference>
<dbReference type="InterPro" id="IPR017972">
    <property type="entry name" value="Cyt_P450_CS"/>
</dbReference>
<evidence type="ECO:0000256" key="2">
    <source>
        <dbReference type="ARBA" id="ARBA00004174"/>
    </source>
</evidence>
<comment type="subcellular location">
    <subcellularLocation>
        <location evidence="3">Endoplasmic reticulum membrane</location>
        <topology evidence="3">Peripheral membrane protein</topology>
    </subcellularLocation>
    <subcellularLocation>
        <location evidence="2">Microsome membrane</location>
        <topology evidence="2">Peripheral membrane protein</topology>
    </subcellularLocation>
</comment>
<protein>
    <recommendedName>
        <fullName evidence="18">Cytochrome P450</fullName>
    </recommendedName>
</protein>
<evidence type="ECO:0000256" key="9">
    <source>
        <dbReference type="ARBA" id="ARBA00023002"/>
    </source>
</evidence>
<dbReference type="Pfam" id="PF00067">
    <property type="entry name" value="p450"/>
    <property type="match status" value="1"/>
</dbReference>
<evidence type="ECO:0000256" key="11">
    <source>
        <dbReference type="ARBA" id="ARBA00023033"/>
    </source>
</evidence>
<feature type="binding site" description="axial binding residue" evidence="13">
    <location>
        <position position="441"/>
    </location>
    <ligand>
        <name>heme</name>
        <dbReference type="ChEBI" id="CHEBI:30413"/>
    </ligand>
    <ligandPart>
        <name>Fe</name>
        <dbReference type="ChEBI" id="CHEBI:18248"/>
    </ligandPart>
</feature>
<dbReference type="PANTHER" id="PTHR24292:SF54">
    <property type="entry name" value="CYP9F3-RELATED"/>
    <property type="match status" value="1"/>
</dbReference>
<keyword evidence="9 14" id="KW-0560">Oxidoreductase</keyword>
<comment type="similarity">
    <text evidence="4 14">Belongs to the cytochrome P450 family.</text>
</comment>
<evidence type="ECO:0000256" key="3">
    <source>
        <dbReference type="ARBA" id="ARBA00004406"/>
    </source>
</evidence>
<evidence type="ECO:0000256" key="12">
    <source>
        <dbReference type="ARBA" id="ARBA00023136"/>
    </source>
</evidence>
<evidence type="ECO:0000256" key="14">
    <source>
        <dbReference type="RuleBase" id="RU000461"/>
    </source>
</evidence>
<keyword evidence="15" id="KW-0812">Transmembrane</keyword>
<dbReference type="InterPro" id="IPR050476">
    <property type="entry name" value="Insect_CytP450_Detox"/>
</dbReference>
<evidence type="ECO:0000256" key="10">
    <source>
        <dbReference type="ARBA" id="ARBA00023004"/>
    </source>
</evidence>
<organism evidence="16 17">
    <name type="scientific">Cotesia glomerata</name>
    <name type="common">Lepidopteran parasitic wasp</name>
    <name type="synonym">Apanteles glomeratus</name>
    <dbReference type="NCBI Taxonomy" id="32391"/>
    <lineage>
        <taxon>Eukaryota</taxon>
        <taxon>Metazoa</taxon>
        <taxon>Ecdysozoa</taxon>
        <taxon>Arthropoda</taxon>
        <taxon>Hexapoda</taxon>
        <taxon>Insecta</taxon>
        <taxon>Pterygota</taxon>
        <taxon>Neoptera</taxon>
        <taxon>Endopterygota</taxon>
        <taxon>Hymenoptera</taxon>
        <taxon>Apocrita</taxon>
        <taxon>Ichneumonoidea</taxon>
        <taxon>Braconidae</taxon>
        <taxon>Microgastrinae</taxon>
        <taxon>Cotesia</taxon>
    </lineage>
</organism>
<evidence type="ECO:0000256" key="6">
    <source>
        <dbReference type="ARBA" id="ARBA00022723"/>
    </source>
</evidence>
<feature type="transmembrane region" description="Helical" evidence="15">
    <location>
        <begin position="6"/>
        <end position="23"/>
    </location>
</feature>
<keyword evidence="10 13" id="KW-0408">Iron</keyword>
<dbReference type="PRINTS" id="PR00385">
    <property type="entry name" value="P450"/>
</dbReference>
<evidence type="ECO:0008006" key="18">
    <source>
        <dbReference type="Google" id="ProtNLM"/>
    </source>
</evidence>
<evidence type="ECO:0000256" key="8">
    <source>
        <dbReference type="ARBA" id="ARBA00022848"/>
    </source>
</evidence>
<dbReference type="SUPFAM" id="SSF48264">
    <property type="entry name" value="Cytochrome P450"/>
    <property type="match status" value="1"/>
</dbReference>
<dbReference type="PROSITE" id="PS00086">
    <property type="entry name" value="CYTOCHROME_P450"/>
    <property type="match status" value="1"/>
</dbReference>
<keyword evidence="8" id="KW-0492">Microsome</keyword>
<evidence type="ECO:0000313" key="17">
    <source>
        <dbReference type="Proteomes" id="UP000826195"/>
    </source>
</evidence>
<dbReference type="InterPro" id="IPR036396">
    <property type="entry name" value="Cyt_P450_sf"/>
</dbReference>
<evidence type="ECO:0000256" key="5">
    <source>
        <dbReference type="ARBA" id="ARBA00022617"/>
    </source>
</evidence>
<comment type="caution">
    <text evidence="16">The sequence shown here is derived from an EMBL/GenBank/DDBJ whole genome shotgun (WGS) entry which is preliminary data.</text>
</comment>
<dbReference type="PRINTS" id="PR00463">
    <property type="entry name" value="EP450I"/>
</dbReference>
<name>A0AAV7I0J9_COTGL</name>
<dbReference type="InterPro" id="IPR001128">
    <property type="entry name" value="Cyt_P450"/>
</dbReference>
<proteinExistence type="inferred from homology"/>
<accession>A0AAV7I0J9</accession>